<feature type="region of interest" description="Disordered" evidence="1">
    <location>
        <begin position="97"/>
        <end position="129"/>
    </location>
</feature>
<dbReference type="eggNOG" id="ENOG502S6YG">
    <property type="taxonomic scope" value="Eukaryota"/>
</dbReference>
<feature type="region of interest" description="Disordered" evidence="1">
    <location>
        <begin position="241"/>
        <end position="268"/>
    </location>
</feature>
<dbReference type="AlphaFoldDB" id="H3GRP8"/>
<dbReference type="VEuPathDB" id="FungiDB:KRP22_8759"/>
<sequence length="268" mass="29759">MEAGSPVAKLQLELPSSLAHEMQSTGRCSFDAQDRFFAFEHALASEVSLSASPRERDIRRLKPSYRSPRDADRYPAFATAAERGAVAARLALATEAARQNSPTTRTPYRAPSDHEFREPTSPVNWAPQANGRDFQTKFALPSNQDIRRRTARDQEGFFGAAPGEDVLPLPLSPPSQQQLHHQEAIKAQSARSPPKSSFAKPAFSSRVTHTSRKSANEALRLEIVLDQEGLLPQLQEIRQHRYRDGTKSPVPFLAKFRPASPLQPMSPN</sequence>
<evidence type="ECO:0000256" key="1">
    <source>
        <dbReference type="SAM" id="MobiDB-lite"/>
    </source>
</evidence>
<evidence type="ECO:0000313" key="2">
    <source>
        <dbReference type="EnsemblProtists" id="Phyra79566"/>
    </source>
</evidence>
<protein>
    <submittedName>
        <fullName evidence="2">Uncharacterized protein</fullName>
    </submittedName>
</protein>
<dbReference type="HOGENOM" id="CLU_1040018_0_0_1"/>
<accession>H3GRP8</accession>
<organism evidence="2 3">
    <name type="scientific">Phytophthora ramorum</name>
    <name type="common">Sudden oak death agent</name>
    <dbReference type="NCBI Taxonomy" id="164328"/>
    <lineage>
        <taxon>Eukaryota</taxon>
        <taxon>Sar</taxon>
        <taxon>Stramenopiles</taxon>
        <taxon>Oomycota</taxon>
        <taxon>Peronosporomycetes</taxon>
        <taxon>Peronosporales</taxon>
        <taxon>Peronosporaceae</taxon>
        <taxon>Phytophthora</taxon>
    </lineage>
</organism>
<reference evidence="2" key="2">
    <citation type="submission" date="2015-06" db="UniProtKB">
        <authorList>
            <consortium name="EnsemblProtists"/>
        </authorList>
    </citation>
    <scope>IDENTIFICATION</scope>
    <source>
        <strain evidence="2">Pr102</strain>
    </source>
</reference>
<dbReference type="OMA" id="LAHEMQS"/>
<proteinExistence type="predicted"/>
<dbReference type="VEuPathDB" id="FungiDB:KRP23_15040"/>
<dbReference type="InParanoid" id="H3GRP8"/>
<dbReference type="EMBL" id="DS566038">
    <property type="status" value="NOT_ANNOTATED_CDS"/>
    <property type="molecule type" value="Genomic_DNA"/>
</dbReference>
<feature type="region of interest" description="Disordered" evidence="1">
    <location>
        <begin position="173"/>
        <end position="212"/>
    </location>
</feature>
<reference evidence="3" key="1">
    <citation type="journal article" date="2006" name="Science">
        <title>Phytophthora genome sequences uncover evolutionary origins and mechanisms of pathogenesis.</title>
        <authorList>
            <person name="Tyler B.M."/>
            <person name="Tripathy S."/>
            <person name="Zhang X."/>
            <person name="Dehal P."/>
            <person name="Jiang R.H."/>
            <person name="Aerts A."/>
            <person name="Arredondo F.D."/>
            <person name="Baxter L."/>
            <person name="Bensasson D."/>
            <person name="Beynon J.L."/>
            <person name="Chapman J."/>
            <person name="Damasceno C.M."/>
            <person name="Dorrance A.E."/>
            <person name="Dou D."/>
            <person name="Dickerman A.W."/>
            <person name="Dubchak I.L."/>
            <person name="Garbelotto M."/>
            <person name="Gijzen M."/>
            <person name="Gordon S.G."/>
            <person name="Govers F."/>
            <person name="Grunwald N.J."/>
            <person name="Huang W."/>
            <person name="Ivors K.L."/>
            <person name="Jones R.W."/>
            <person name="Kamoun S."/>
            <person name="Krampis K."/>
            <person name="Lamour K.H."/>
            <person name="Lee M.K."/>
            <person name="McDonald W.H."/>
            <person name="Medina M."/>
            <person name="Meijer H.J."/>
            <person name="Nordberg E.K."/>
            <person name="Maclean D.J."/>
            <person name="Ospina-Giraldo M.D."/>
            <person name="Morris P.F."/>
            <person name="Phuntumart V."/>
            <person name="Putnam N.H."/>
            <person name="Rash S."/>
            <person name="Rose J.K."/>
            <person name="Sakihama Y."/>
            <person name="Salamov A.A."/>
            <person name="Savidor A."/>
            <person name="Scheuring C.F."/>
            <person name="Smith B.M."/>
            <person name="Sobral B.W."/>
            <person name="Terry A."/>
            <person name="Torto-Alalibo T.A."/>
            <person name="Win J."/>
            <person name="Xu Z."/>
            <person name="Zhang H."/>
            <person name="Grigoriev I.V."/>
            <person name="Rokhsar D.S."/>
            <person name="Boore J.L."/>
        </authorList>
    </citation>
    <scope>NUCLEOTIDE SEQUENCE [LARGE SCALE GENOMIC DNA]</scope>
    <source>
        <strain evidence="3">Pr102</strain>
    </source>
</reference>
<keyword evidence="3" id="KW-1185">Reference proteome</keyword>
<evidence type="ECO:0000313" key="3">
    <source>
        <dbReference type="Proteomes" id="UP000005238"/>
    </source>
</evidence>
<name>H3GRP8_PHYRM</name>
<dbReference type="Proteomes" id="UP000005238">
    <property type="component" value="Unassembled WGS sequence"/>
</dbReference>
<dbReference type="EnsemblProtists" id="Phyra79566">
    <property type="protein sequence ID" value="Phyra79566"/>
    <property type="gene ID" value="Phyra79566"/>
</dbReference>